<dbReference type="InterPro" id="IPR001128">
    <property type="entry name" value="Cyt_P450"/>
</dbReference>
<evidence type="ECO:0000256" key="2">
    <source>
        <dbReference type="ARBA" id="ARBA00010617"/>
    </source>
</evidence>
<dbReference type="Gene3D" id="1.10.630.10">
    <property type="entry name" value="Cytochrome P450"/>
    <property type="match status" value="1"/>
</dbReference>
<dbReference type="PROSITE" id="PS00086">
    <property type="entry name" value="CYTOCHROME_P450"/>
    <property type="match status" value="1"/>
</dbReference>
<keyword evidence="6 7" id="KW-0408">Iron</keyword>
<keyword evidence="5" id="KW-0472">Membrane</keyword>
<evidence type="ECO:0000256" key="7">
    <source>
        <dbReference type="RuleBase" id="RU000461"/>
    </source>
</evidence>
<keyword evidence="3" id="KW-0812">Transmembrane</keyword>
<proteinExistence type="inferred from homology"/>
<dbReference type="InterPro" id="IPR002403">
    <property type="entry name" value="Cyt_P450_E_grp-IV"/>
</dbReference>
<comment type="caution">
    <text evidence="8">The sequence shown here is derived from an EMBL/GenBank/DDBJ whole genome shotgun (WGS) entry which is preliminary data.</text>
</comment>
<reference evidence="8 9" key="1">
    <citation type="journal article" date="2024" name="G3 (Bethesda)">
        <title>Genome assembly of Hibiscus sabdariffa L. provides insights into metabolisms of medicinal natural products.</title>
        <authorList>
            <person name="Kim T."/>
        </authorList>
    </citation>
    <scope>NUCLEOTIDE SEQUENCE [LARGE SCALE GENOMIC DNA]</scope>
    <source>
        <strain evidence="8">TK-2024</strain>
        <tissue evidence="8">Old leaves</tissue>
    </source>
</reference>
<gene>
    <name evidence="8" type="ORF">V6N11_011820</name>
</gene>
<keyword evidence="7" id="KW-0349">Heme</keyword>
<dbReference type="SUPFAM" id="SSF48264">
    <property type="entry name" value="Cytochrome P450"/>
    <property type="match status" value="1"/>
</dbReference>
<evidence type="ECO:0000256" key="4">
    <source>
        <dbReference type="ARBA" id="ARBA00022723"/>
    </source>
</evidence>
<evidence type="ECO:0000256" key="1">
    <source>
        <dbReference type="ARBA" id="ARBA00004167"/>
    </source>
</evidence>
<comment type="similarity">
    <text evidence="2 7">Belongs to the cytochrome P450 family.</text>
</comment>
<evidence type="ECO:0000256" key="5">
    <source>
        <dbReference type="ARBA" id="ARBA00022989"/>
    </source>
</evidence>
<protein>
    <recommendedName>
        <fullName evidence="10">Cytochrome P450</fullName>
    </recommendedName>
</protein>
<evidence type="ECO:0000256" key="3">
    <source>
        <dbReference type="ARBA" id="ARBA00022692"/>
    </source>
</evidence>
<dbReference type="EMBL" id="JBBPBN010000016">
    <property type="protein sequence ID" value="KAK9021854.1"/>
    <property type="molecule type" value="Genomic_DNA"/>
</dbReference>
<dbReference type="Proteomes" id="UP001396334">
    <property type="component" value="Unassembled WGS sequence"/>
</dbReference>
<dbReference type="Pfam" id="PF00067">
    <property type="entry name" value="p450"/>
    <property type="match status" value="1"/>
</dbReference>
<dbReference type="InterPro" id="IPR036396">
    <property type="entry name" value="Cyt_P450_sf"/>
</dbReference>
<keyword evidence="7" id="KW-0503">Monooxygenase</keyword>
<keyword evidence="7" id="KW-0560">Oxidoreductase</keyword>
<sequence length="499" mass="56445">MACRILLWIYRWKNPRCNGKLPPGSMGLPVIGESFQFFAPYTTSDVSPFIKTRMERYGSLFRTSLVGRKIVVSTDPDVNRFIFQQEGKLVQSWYMDSFDDIVGKENVLTSHGFLHKYLRNLVLNLFGSETLKEKHVSELDELTIKHLQLWSTKPSVELKQAISDMIYDFTVRKLFGCNESRSAEKLRGCYSAFIEGLISFPLNIPGTAYRQCLQGHDKAMKVVKNMLQDRRRRASPKKQDRDFLDTIVEEMSKPGSILSEQTALDLLFALPFAAFESASSAVVLALKYLQSNPLALAELTQEHETSSSERETKGSSITWKEYKSMTFTHMARKYRPGDLQESGYTIPAGWIILACTPAVHLNSTKYEDPLTFNPWRWKGQELNAGSKFFMGFGSGMRLCAGAEFVKLQIAILLHHLVTKYRWTVMKDGKAVRQPGLRFPEGFYVQISNKNSYEVAAELFNGGAEWNTTKARQSSSCCEIGIVSGDEPHQAPAERSPVIG</sequence>
<keyword evidence="5" id="KW-1133">Transmembrane helix</keyword>
<evidence type="ECO:0000256" key="6">
    <source>
        <dbReference type="ARBA" id="ARBA00023004"/>
    </source>
</evidence>
<evidence type="ECO:0008006" key="10">
    <source>
        <dbReference type="Google" id="ProtNLM"/>
    </source>
</evidence>
<name>A0ABR2S9L2_9ROSI</name>
<dbReference type="PANTHER" id="PTHR24286">
    <property type="entry name" value="CYTOCHROME P450 26"/>
    <property type="match status" value="1"/>
</dbReference>
<dbReference type="CDD" id="cd11043">
    <property type="entry name" value="CYP90-like"/>
    <property type="match status" value="1"/>
</dbReference>
<keyword evidence="9" id="KW-1185">Reference proteome</keyword>
<dbReference type="PRINTS" id="PR00465">
    <property type="entry name" value="EP450IV"/>
</dbReference>
<organism evidence="8 9">
    <name type="scientific">Hibiscus sabdariffa</name>
    <name type="common">roselle</name>
    <dbReference type="NCBI Taxonomy" id="183260"/>
    <lineage>
        <taxon>Eukaryota</taxon>
        <taxon>Viridiplantae</taxon>
        <taxon>Streptophyta</taxon>
        <taxon>Embryophyta</taxon>
        <taxon>Tracheophyta</taxon>
        <taxon>Spermatophyta</taxon>
        <taxon>Magnoliopsida</taxon>
        <taxon>eudicotyledons</taxon>
        <taxon>Gunneridae</taxon>
        <taxon>Pentapetalae</taxon>
        <taxon>rosids</taxon>
        <taxon>malvids</taxon>
        <taxon>Malvales</taxon>
        <taxon>Malvaceae</taxon>
        <taxon>Malvoideae</taxon>
        <taxon>Hibiscus</taxon>
    </lineage>
</organism>
<keyword evidence="4 7" id="KW-0479">Metal-binding</keyword>
<evidence type="ECO:0000313" key="8">
    <source>
        <dbReference type="EMBL" id="KAK9021854.1"/>
    </source>
</evidence>
<dbReference type="PANTHER" id="PTHR24286:SF236">
    <property type="entry name" value="P450, PUTATIVE-RELATED"/>
    <property type="match status" value="1"/>
</dbReference>
<comment type="subcellular location">
    <subcellularLocation>
        <location evidence="1">Membrane</location>
        <topology evidence="1">Single-pass membrane protein</topology>
    </subcellularLocation>
</comment>
<dbReference type="InterPro" id="IPR017972">
    <property type="entry name" value="Cyt_P450_CS"/>
</dbReference>
<accession>A0ABR2S9L2</accession>
<evidence type="ECO:0000313" key="9">
    <source>
        <dbReference type="Proteomes" id="UP001396334"/>
    </source>
</evidence>